<evidence type="ECO:0000313" key="3">
    <source>
        <dbReference type="Proteomes" id="UP001445335"/>
    </source>
</evidence>
<evidence type="ECO:0000313" key="2">
    <source>
        <dbReference type="EMBL" id="KAK9828369.1"/>
    </source>
</evidence>
<feature type="region of interest" description="Disordered" evidence="1">
    <location>
        <begin position="170"/>
        <end position="189"/>
    </location>
</feature>
<protein>
    <submittedName>
        <fullName evidence="2">Uncharacterized protein</fullName>
    </submittedName>
</protein>
<organism evidence="2 3">
    <name type="scientific">Elliptochloris bilobata</name>
    <dbReference type="NCBI Taxonomy" id="381761"/>
    <lineage>
        <taxon>Eukaryota</taxon>
        <taxon>Viridiplantae</taxon>
        <taxon>Chlorophyta</taxon>
        <taxon>core chlorophytes</taxon>
        <taxon>Trebouxiophyceae</taxon>
        <taxon>Trebouxiophyceae incertae sedis</taxon>
        <taxon>Elliptochloris clade</taxon>
        <taxon>Elliptochloris</taxon>
    </lineage>
</organism>
<dbReference type="PANTHER" id="PTHR35716">
    <property type="entry name" value="OS05G0574700 PROTEIN-RELATED"/>
    <property type="match status" value="1"/>
</dbReference>
<dbReference type="AlphaFoldDB" id="A0AAW1R465"/>
<dbReference type="PANTHER" id="PTHR35716:SF4">
    <property type="entry name" value="ARGININE DECARBOXYLASE"/>
    <property type="match status" value="1"/>
</dbReference>
<sequence length="244" mass="26952">MLQQLSRCNSSPPEKRWLCTFALGSKDAPQGDLAAEFSQHVVARGVRDPAQGRRPTPMLPPTAVVAAQLDALQINDWPEPDAGVRTAYVFSKPHACEEMTAGQVLPRRAHGWEAGAGEWVTLEDFARVAHSDPYRALLGCESWQVVSEMKFPRTRSGEHAVQAVSVMARRDTGDSPLEGAEGSRNPREGFEVAERGWRRGGFLAPERSGLRSYTFTFCLERITSGPYKDCWMTVGLRCGDYANV</sequence>
<keyword evidence="3" id="KW-1185">Reference proteome</keyword>
<name>A0AAW1R465_9CHLO</name>
<dbReference type="EMBL" id="JALJOU010000051">
    <property type="protein sequence ID" value="KAK9828369.1"/>
    <property type="molecule type" value="Genomic_DNA"/>
</dbReference>
<evidence type="ECO:0000256" key="1">
    <source>
        <dbReference type="SAM" id="MobiDB-lite"/>
    </source>
</evidence>
<dbReference type="Proteomes" id="UP001445335">
    <property type="component" value="Unassembled WGS sequence"/>
</dbReference>
<accession>A0AAW1R465</accession>
<reference evidence="2 3" key="1">
    <citation type="journal article" date="2024" name="Nat. Commun.">
        <title>Phylogenomics reveals the evolutionary origins of lichenization in chlorophyte algae.</title>
        <authorList>
            <person name="Puginier C."/>
            <person name="Libourel C."/>
            <person name="Otte J."/>
            <person name="Skaloud P."/>
            <person name="Haon M."/>
            <person name="Grisel S."/>
            <person name="Petersen M."/>
            <person name="Berrin J.G."/>
            <person name="Delaux P.M."/>
            <person name="Dal Grande F."/>
            <person name="Keller J."/>
        </authorList>
    </citation>
    <scope>NUCLEOTIDE SEQUENCE [LARGE SCALE GENOMIC DNA]</scope>
    <source>
        <strain evidence="2 3">SAG 245.80</strain>
    </source>
</reference>
<comment type="caution">
    <text evidence="2">The sequence shown here is derived from an EMBL/GenBank/DDBJ whole genome shotgun (WGS) entry which is preliminary data.</text>
</comment>
<proteinExistence type="predicted"/>
<gene>
    <name evidence="2" type="ORF">WJX81_000058</name>
</gene>